<proteinExistence type="inferred from homology"/>
<dbReference type="OrthoDB" id="420518at2759"/>
<feature type="compositionally biased region" description="Pro residues" evidence="6">
    <location>
        <begin position="906"/>
        <end position="923"/>
    </location>
</feature>
<dbReference type="GO" id="GO:0060285">
    <property type="term" value="P:cilium-dependent cell motility"/>
    <property type="evidence" value="ECO:0007669"/>
    <property type="project" value="TreeGrafter"/>
</dbReference>
<comment type="similarity">
    <text evidence="1">Belongs to the CCDC39 family.</text>
</comment>
<dbReference type="PANTHER" id="PTHR18962">
    <property type="entry name" value="COILED-COIL DOMAIN-CONTAINING PROTEIN 39"/>
    <property type="match status" value="1"/>
</dbReference>
<evidence type="ECO:0000256" key="6">
    <source>
        <dbReference type="SAM" id="MobiDB-lite"/>
    </source>
</evidence>
<dbReference type="Proteomes" id="UP000198287">
    <property type="component" value="Unassembled WGS sequence"/>
</dbReference>
<feature type="compositionally biased region" description="Polar residues" evidence="6">
    <location>
        <begin position="955"/>
        <end position="979"/>
    </location>
</feature>
<dbReference type="GO" id="GO:0036159">
    <property type="term" value="P:inner dynein arm assembly"/>
    <property type="evidence" value="ECO:0007669"/>
    <property type="project" value="InterPro"/>
</dbReference>
<evidence type="ECO:0000256" key="5">
    <source>
        <dbReference type="SAM" id="Coils"/>
    </source>
</evidence>
<dbReference type="PANTHER" id="PTHR18962:SF0">
    <property type="entry name" value="COILED-COIL DOMAIN-CONTAINING PROTEIN 39"/>
    <property type="match status" value="1"/>
</dbReference>
<dbReference type="STRING" id="158441.A0A226EPU3"/>
<feature type="compositionally biased region" description="Acidic residues" evidence="6">
    <location>
        <begin position="1093"/>
        <end position="1103"/>
    </location>
</feature>
<keyword evidence="8" id="KW-1185">Reference proteome</keyword>
<comment type="function">
    <text evidence="4">Required for assembly of dynein regulatory complex (DRC) and inner dynein arm (IDA) complexes, which are responsible for ciliary beat regulation, thereby playing a central role in motility in cilia and flagella. Probably acts together with CCDC40 to form a molecular ruler that determines the 96 nanometer (nm) repeat length and arrangements of components in cilia and flagella. Not required for outer dynein arm complexes assembly.</text>
</comment>
<sequence length="1182" mass="135488">MWQQNMSRLLVNSGWGTGFRLPIANAENLELERELEKRQLTIESMQAELHDIKIHTEKVEKLTKSTANHIIIQTKLISAKNAQIVAERELLNLTEKEYSKLPNECKLVQKTFKNAVKKNRALVDELEIRKRDLAELTEMIAYDRNELALIEKKSTDESQIISAIEEICDQDTETKATAETANLRMDLDGKVAMTRCMQAEMDGLSERFRKLHGERGDIVSLWKSTLKGLHHRDAEMSEVAEDYQLADSMLKSETLKVEEARKKLDERQKFASTAFLQLDRWDRKVMELREEIKSSTEFSQTMKDNILTYETAITYDSTQIQELNKKSAVIEKELAEMNDKVAAIQDKLTELNLKEEENSSKMLTTSERMKQIQVLIDEEEKKLEACVKNLEREMTRKGQWLNKKRQLEANSLNLDHEYRGVQANLQVFRARSSECEMTLEKRKAQIYRVELLLISKEQKYKPFLNPKANDVQISEEQERHVIEMRENLIHMQKRKNFISNQVSHLTSINKRIYREKGGLEKENFGLGVKNNEHTCSVKFTVKSLEFMVDEYQNLIVDHSLVKLKLREITKAVQQQQNMLFDSETHRTRLQAATREKKSEIEAHSRLLEMRKRGMKEEMTQFRMQLSQAMSGLTKRRQRYEIIMKLMAKPEDGSSNPNEIKSEAYYVLKMVQERDLLRTEGDKWDKKVKEAEVETEALQNSLALIQCSNDLFKESLKPVVDEGDVLVAEARTIKEESREHTLRKNKAIMKIRELELDLSDKARTLKAIQQQISTYDNLSVDREYEVRQMTAELRNQTLGWKRAGMLSNRLLQELTFSGPEEKELVSQDMKLRATRRKFEFGIQALAKILNVYPFMYEWIGKMLCKHFGKNVAVKFLNRVSPMVADCPSPSAAPHHHRHGHKKRAKPSPQPQPTPPPPPPPPQDIPPSRSKVTINEPLSPTSSAKSIRKGTKWEISGTMTQQTRLTISAATTTRKSGSTPLRSALSAGPQKSKMRGTRATIGHTTTKLFTPDPPPPPPPPPVFDEFDELPKRTQSEEAILRNVAKAVEGNRRQFVEERQQNQIARNMGGFGMKRLTPTVAVPEPQIDLGTQPPVDPEEEEEEEGELGSNSSTPTKGSSSGDLMMEKLYGSSLWIVDAGQLPLLGVDDLETEGEIDGENNAQEDGLESIVEHPEEEYEESKEEAA</sequence>
<feature type="region of interest" description="Disordered" evidence="6">
    <location>
        <begin position="886"/>
        <end position="1025"/>
    </location>
</feature>
<keyword evidence="3 5" id="KW-0175">Coiled coil</keyword>
<feature type="compositionally biased region" description="Low complexity" evidence="6">
    <location>
        <begin position="1105"/>
        <end position="1118"/>
    </location>
</feature>
<name>A0A226EPU3_FOLCA</name>
<dbReference type="Pfam" id="PF24161">
    <property type="entry name" value="CCDC39"/>
    <property type="match status" value="1"/>
</dbReference>
<feature type="compositionally biased region" description="Pro residues" evidence="6">
    <location>
        <begin position="1009"/>
        <end position="1020"/>
    </location>
</feature>
<feature type="compositionally biased region" description="Basic residues" evidence="6">
    <location>
        <begin position="892"/>
        <end position="904"/>
    </location>
</feature>
<dbReference type="GO" id="GO:0005576">
    <property type="term" value="C:extracellular region"/>
    <property type="evidence" value="ECO:0007669"/>
    <property type="project" value="GOC"/>
</dbReference>
<reference evidence="7 8" key="1">
    <citation type="submission" date="2015-12" db="EMBL/GenBank/DDBJ databases">
        <title>The genome of Folsomia candida.</title>
        <authorList>
            <person name="Faddeeva A."/>
            <person name="Derks M.F."/>
            <person name="Anvar Y."/>
            <person name="Smit S."/>
            <person name="Van Straalen N."/>
            <person name="Roelofs D."/>
        </authorList>
    </citation>
    <scope>NUCLEOTIDE SEQUENCE [LARGE SCALE GENOMIC DNA]</scope>
    <source>
        <strain evidence="7 8">VU population</strain>
        <tissue evidence="7">Whole body</tissue>
    </source>
</reference>
<evidence type="ECO:0000313" key="8">
    <source>
        <dbReference type="Proteomes" id="UP000198287"/>
    </source>
</evidence>
<feature type="coiled-coil region" evidence="5">
    <location>
        <begin position="320"/>
        <end position="396"/>
    </location>
</feature>
<feature type="compositionally biased region" description="Polar residues" evidence="6">
    <location>
        <begin position="928"/>
        <end position="943"/>
    </location>
</feature>
<feature type="compositionally biased region" description="Acidic residues" evidence="6">
    <location>
        <begin position="1144"/>
        <end position="1154"/>
    </location>
</feature>
<dbReference type="EMBL" id="LNIX01000002">
    <property type="protein sequence ID" value="OXA59074.1"/>
    <property type="molecule type" value="Genomic_DNA"/>
</dbReference>
<dbReference type="GO" id="GO:0060287">
    <property type="term" value="P:epithelial cilium movement involved in determination of left/right asymmetry"/>
    <property type="evidence" value="ECO:0007669"/>
    <property type="project" value="TreeGrafter"/>
</dbReference>
<feature type="region of interest" description="Disordered" evidence="6">
    <location>
        <begin position="1074"/>
        <end position="1120"/>
    </location>
</feature>
<dbReference type="GO" id="GO:0005930">
    <property type="term" value="C:axoneme"/>
    <property type="evidence" value="ECO:0007669"/>
    <property type="project" value="InterPro"/>
</dbReference>
<feature type="compositionally biased region" description="Acidic residues" evidence="6">
    <location>
        <begin position="1170"/>
        <end position="1182"/>
    </location>
</feature>
<evidence type="ECO:0000256" key="1">
    <source>
        <dbReference type="ARBA" id="ARBA00005805"/>
    </source>
</evidence>
<evidence type="ECO:0000313" key="7">
    <source>
        <dbReference type="EMBL" id="OXA59074.1"/>
    </source>
</evidence>
<evidence type="ECO:0000256" key="3">
    <source>
        <dbReference type="ARBA" id="ARBA00023054"/>
    </source>
</evidence>
<comment type="caution">
    <text evidence="7">The sequence shown here is derived from an EMBL/GenBank/DDBJ whole genome shotgun (WGS) entry which is preliminary data.</text>
</comment>
<evidence type="ECO:0000256" key="2">
    <source>
        <dbReference type="ARBA" id="ARBA00016725"/>
    </source>
</evidence>
<dbReference type="InterPro" id="IPR033290">
    <property type="entry name" value="CCDC39"/>
</dbReference>
<protein>
    <recommendedName>
        <fullName evidence="2">Coiled-coil domain-containing protein 39</fullName>
    </recommendedName>
</protein>
<dbReference type="OMA" id="VDADIPM"/>
<organism evidence="7 8">
    <name type="scientific">Folsomia candida</name>
    <name type="common">Springtail</name>
    <dbReference type="NCBI Taxonomy" id="158441"/>
    <lineage>
        <taxon>Eukaryota</taxon>
        <taxon>Metazoa</taxon>
        <taxon>Ecdysozoa</taxon>
        <taxon>Arthropoda</taxon>
        <taxon>Hexapoda</taxon>
        <taxon>Collembola</taxon>
        <taxon>Entomobryomorpha</taxon>
        <taxon>Isotomoidea</taxon>
        <taxon>Isotomidae</taxon>
        <taxon>Proisotominae</taxon>
        <taxon>Folsomia</taxon>
    </lineage>
</organism>
<evidence type="ECO:0000256" key="4">
    <source>
        <dbReference type="ARBA" id="ARBA00045182"/>
    </source>
</evidence>
<gene>
    <name evidence="7" type="ORF">Fcan01_04611</name>
</gene>
<feature type="region of interest" description="Disordered" evidence="6">
    <location>
        <begin position="1144"/>
        <end position="1182"/>
    </location>
</feature>
<accession>A0A226EPU3</accession>
<dbReference type="AlphaFoldDB" id="A0A226EPU3"/>